<keyword evidence="3" id="KW-1185">Reference proteome</keyword>
<accession>A0ABD2CIT1</accession>
<evidence type="ECO:0000313" key="2">
    <source>
        <dbReference type="EMBL" id="KAL2745003.1"/>
    </source>
</evidence>
<protein>
    <submittedName>
        <fullName evidence="2">Uncharacterized protein</fullName>
    </submittedName>
</protein>
<dbReference type="EMBL" id="JAYRBN010000050">
    <property type="protein sequence ID" value="KAL2745003.1"/>
    <property type="molecule type" value="Genomic_DNA"/>
</dbReference>
<evidence type="ECO:0000313" key="3">
    <source>
        <dbReference type="Proteomes" id="UP001607303"/>
    </source>
</evidence>
<dbReference type="AlphaFoldDB" id="A0ABD2CIT1"/>
<organism evidence="2 3">
    <name type="scientific">Vespula maculifrons</name>
    <name type="common">Eastern yellow jacket</name>
    <name type="synonym">Wasp</name>
    <dbReference type="NCBI Taxonomy" id="7453"/>
    <lineage>
        <taxon>Eukaryota</taxon>
        <taxon>Metazoa</taxon>
        <taxon>Ecdysozoa</taxon>
        <taxon>Arthropoda</taxon>
        <taxon>Hexapoda</taxon>
        <taxon>Insecta</taxon>
        <taxon>Pterygota</taxon>
        <taxon>Neoptera</taxon>
        <taxon>Endopterygota</taxon>
        <taxon>Hymenoptera</taxon>
        <taxon>Apocrita</taxon>
        <taxon>Aculeata</taxon>
        <taxon>Vespoidea</taxon>
        <taxon>Vespidae</taxon>
        <taxon>Vespinae</taxon>
        <taxon>Vespula</taxon>
    </lineage>
</organism>
<feature type="region of interest" description="Disordered" evidence="1">
    <location>
        <begin position="1"/>
        <end position="28"/>
    </location>
</feature>
<sequence>MQNEKRREKGERKQESLDADQTSQTPRILRLRRLPTRWKLVKPVSSLFSGSSTSIYYTSTCSRCSTLEEGERAKLEFSLRALLRRIDRTLDQIGPTSVGPFVFQVPVRPRFASVDATSGDRGRRPGSTKRMILLDEYCDNTALHDTRRYERTIAKSTTFASFVFGSRENKAVNVAPFARHLVTLARWNKIVHRILNFLTFNATYAGVIQHEKDFNDTILLGNLLGISTCLPTGDLRVTCTSSR</sequence>
<proteinExistence type="predicted"/>
<evidence type="ECO:0000256" key="1">
    <source>
        <dbReference type="SAM" id="MobiDB-lite"/>
    </source>
</evidence>
<feature type="compositionally biased region" description="Basic and acidic residues" evidence="1">
    <location>
        <begin position="1"/>
        <end position="16"/>
    </location>
</feature>
<comment type="caution">
    <text evidence="2">The sequence shown here is derived from an EMBL/GenBank/DDBJ whole genome shotgun (WGS) entry which is preliminary data.</text>
</comment>
<feature type="non-terminal residue" evidence="2">
    <location>
        <position position="243"/>
    </location>
</feature>
<gene>
    <name evidence="2" type="ORF">V1477_007545</name>
</gene>
<name>A0ABD2CIT1_VESMC</name>
<reference evidence="2 3" key="1">
    <citation type="journal article" date="2024" name="Ann. Entomol. Soc. Am.">
        <title>Genomic analyses of the southern and eastern yellowjacket wasps (Hymenoptera: Vespidae) reveal evolutionary signatures of social life.</title>
        <authorList>
            <person name="Catto M.A."/>
            <person name="Caine P.B."/>
            <person name="Orr S.E."/>
            <person name="Hunt B.G."/>
            <person name="Goodisman M.A.D."/>
        </authorList>
    </citation>
    <scope>NUCLEOTIDE SEQUENCE [LARGE SCALE GENOMIC DNA]</scope>
    <source>
        <strain evidence="2">232</strain>
        <tissue evidence="2">Head and thorax</tissue>
    </source>
</reference>
<dbReference type="Proteomes" id="UP001607303">
    <property type="component" value="Unassembled WGS sequence"/>
</dbReference>